<sequence>MRLSSTATKRRRRIHFLGLLLTLLISLNLIPPCSSFCKPTPPKHSQNNPSKRIPDKRNRNARTPKIRNPKSSEPYPPPRIGRLISRLSKSDSLGSQLRYELQEFSDYALASGSGSKYDANAVDAFQKITAECGRMGYTALAEEFVTKSIAGNIFLDKMAYLPLLGSYERVSNINKLNSTICTIAQAQTTIDPRAITIYLRCLTRMGRTSVALDIAHSGSLYGVSLDCYAYNVVLFTLSKLDDHEAFMNLYDSVKERVGLDTFSKNSLLRSLVTSNNLREAVRALAHRQDANEQIDAFAIDLVLPELVKNWDTWGESQTASFLKCVVPKPTQKQRSAWIVSICKAANPNAVSVAEKLLDGCDNIGWNAVIDGHRKAEQYKDAFRVAKMMARDAHLQPDDFTVQTLLRSRSKPQGVKRIWRMARKSGMLQAESHWMSYIYQLGCLGEEKEALREFGNLETQSKVDHKINPRRRLTTKSYNILLKMLCSKDYRDEYIDVAVKTVDNMIASGPTPDSITYTEILKALASCKPSSESREVSKRLIKLEKEGCDGRLINAYIRCFGDQIDEALDLWSKEIRDSLTIAGNRKQNQLQGLTGLLYCCGRAGRPDHALKIVYAINKELGITPTESLLQTYINGKAVGQKKIGFAMKVFEDLLEVETKKFNVKDSRSESEPKIKILW</sequence>
<dbReference type="GO" id="GO:0003729">
    <property type="term" value="F:mRNA binding"/>
    <property type="evidence" value="ECO:0007669"/>
    <property type="project" value="TreeGrafter"/>
</dbReference>
<protein>
    <recommendedName>
        <fullName evidence="6">Pentatricopeptide repeat-containing protein</fullName>
    </recommendedName>
</protein>
<reference evidence="5" key="1">
    <citation type="journal article" date="2023" name="Commun. Biol.">
        <title>Genome analysis of Parmales, the sister group of diatoms, reveals the evolutionary specialization of diatoms from phago-mixotrophs to photoautotrophs.</title>
        <authorList>
            <person name="Ban H."/>
            <person name="Sato S."/>
            <person name="Yoshikawa S."/>
            <person name="Yamada K."/>
            <person name="Nakamura Y."/>
            <person name="Ichinomiya M."/>
            <person name="Sato N."/>
            <person name="Blanc-Mathieu R."/>
            <person name="Endo H."/>
            <person name="Kuwata A."/>
            <person name="Ogata H."/>
        </authorList>
    </citation>
    <scope>NUCLEOTIDE SEQUENCE [LARGE SCALE GENOMIC DNA]</scope>
    <source>
        <strain evidence="5">NIES 3699</strain>
    </source>
</reference>
<dbReference type="AlphaFoldDB" id="A0A9W7BXL7"/>
<evidence type="ECO:0000256" key="1">
    <source>
        <dbReference type="ARBA" id="ARBA00022737"/>
    </source>
</evidence>
<feature type="region of interest" description="Disordered" evidence="2">
    <location>
        <begin position="37"/>
        <end position="79"/>
    </location>
</feature>
<dbReference type="InterPro" id="IPR011990">
    <property type="entry name" value="TPR-like_helical_dom_sf"/>
</dbReference>
<dbReference type="Proteomes" id="UP001165160">
    <property type="component" value="Unassembled WGS sequence"/>
</dbReference>
<keyword evidence="1" id="KW-0677">Repeat</keyword>
<keyword evidence="3" id="KW-0732">Signal</keyword>
<evidence type="ECO:0000313" key="4">
    <source>
        <dbReference type="EMBL" id="GMH98699.1"/>
    </source>
</evidence>
<evidence type="ECO:0000256" key="2">
    <source>
        <dbReference type="SAM" id="MobiDB-lite"/>
    </source>
</evidence>
<dbReference type="EMBL" id="BRXX01000223">
    <property type="protein sequence ID" value="GMH98699.1"/>
    <property type="molecule type" value="Genomic_DNA"/>
</dbReference>
<evidence type="ECO:0008006" key="6">
    <source>
        <dbReference type="Google" id="ProtNLM"/>
    </source>
</evidence>
<evidence type="ECO:0000256" key="3">
    <source>
        <dbReference type="SAM" id="SignalP"/>
    </source>
</evidence>
<comment type="caution">
    <text evidence="4">The sequence shown here is derived from an EMBL/GenBank/DDBJ whole genome shotgun (WGS) entry which is preliminary data.</text>
</comment>
<dbReference type="PANTHER" id="PTHR47933">
    <property type="entry name" value="PENTATRICOPEPTIDE REPEAT-CONTAINING PROTEIN 1, MITOCHONDRIAL"/>
    <property type="match status" value="1"/>
</dbReference>
<name>A0A9W7BXL7_9STRA</name>
<feature type="chain" id="PRO_5040721408" description="Pentatricopeptide repeat-containing protein" evidence="3">
    <location>
        <begin position="36"/>
        <end position="677"/>
    </location>
</feature>
<dbReference type="PANTHER" id="PTHR47933:SF11">
    <property type="entry name" value="PENTATRICOPEPTIDE REPEAT-CONTAINING PROTEIN 2"/>
    <property type="match status" value="1"/>
</dbReference>
<evidence type="ECO:0000313" key="5">
    <source>
        <dbReference type="Proteomes" id="UP001165160"/>
    </source>
</evidence>
<dbReference type="Gene3D" id="1.25.40.10">
    <property type="entry name" value="Tetratricopeptide repeat domain"/>
    <property type="match status" value="3"/>
</dbReference>
<dbReference type="InterPro" id="IPR002885">
    <property type="entry name" value="PPR_rpt"/>
</dbReference>
<accession>A0A9W7BXL7</accession>
<dbReference type="Pfam" id="PF01535">
    <property type="entry name" value="PPR"/>
    <property type="match status" value="1"/>
</dbReference>
<gene>
    <name evidence="4" type="ORF">TrVE_jg460</name>
</gene>
<dbReference type="InterPro" id="IPR051240">
    <property type="entry name" value="Mito_RNA-Proc/Resp"/>
</dbReference>
<organism evidence="4 5">
    <name type="scientific">Triparma verrucosa</name>
    <dbReference type="NCBI Taxonomy" id="1606542"/>
    <lineage>
        <taxon>Eukaryota</taxon>
        <taxon>Sar</taxon>
        <taxon>Stramenopiles</taxon>
        <taxon>Ochrophyta</taxon>
        <taxon>Bolidophyceae</taxon>
        <taxon>Parmales</taxon>
        <taxon>Triparmaceae</taxon>
        <taxon>Triparma</taxon>
    </lineage>
</organism>
<proteinExistence type="predicted"/>
<feature type="signal peptide" evidence="3">
    <location>
        <begin position="1"/>
        <end position="35"/>
    </location>
</feature>
<feature type="compositionally biased region" description="Basic residues" evidence="2">
    <location>
        <begin position="59"/>
        <end position="68"/>
    </location>
</feature>
<keyword evidence="5" id="KW-1185">Reference proteome</keyword>